<name>D3BP08_HETP5</name>
<dbReference type="GeneID" id="31365243"/>
<keyword evidence="3" id="KW-1185">Reference proteome</keyword>
<feature type="domain" description="DUF3638" evidence="1">
    <location>
        <begin position="1"/>
        <end position="168"/>
    </location>
</feature>
<evidence type="ECO:0000259" key="1">
    <source>
        <dbReference type="Pfam" id="PF12340"/>
    </source>
</evidence>
<sequence length="226" mass="25956">MGEGKTSVIIPIMCLALKDRIARINVLPSLLETSIEDMLLTMGSSIFNRPIHVYPFRRDIVSQLNDIQFQRILSNLKHCKTNQGIIISTPDHWLSFQNSSMLSKSKTLFNSIIQWSNNNLFNILDECDELLSTKYQLIFPYGNKRDLDEGVNRWTIIESVFDKLKTLLDNEQFPPSDIEIAKKEIPCSFPIITIRNEEAGKQLLNKLLVLLYPSGQSARINQQFIL</sequence>
<dbReference type="Pfam" id="PF12340">
    <property type="entry name" value="DUF3638"/>
    <property type="match status" value="1"/>
</dbReference>
<dbReference type="InterPro" id="IPR022099">
    <property type="entry name" value="DUF3638"/>
</dbReference>
<proteinExistence type="predicted"/>
<accession>D3BP08</accession>
<organism evidence="2 3">
    <name type="scientific">Heterostelium pallidum (strain ATCC 26659 / Pp 5 / PN500)</name>
    <name type="common">Cellular slime mold</name>
    <name type="synonym">Polysphondylium pallidum</name>
    <dbReference type="NCBI Taxonomy" id="670386"/>
    <lineage>
        <taxon>Eukaryota</taxon>
        <taxon>Amoebozoa</taxon>
        <taxon>Evosea</taxon>
        <taxon>Eumycetozoa</taxon>
        <taxon>Dictyostelia</taxon>
        <taxon>Acytosteliales</taxon>
        <taxon>Acytosteliaceae</taxon>
        <taxon>Heterostelium</taxon>
    </lineage>
</organism>
<gene>
    <name evidence="2" type="ORF">PPL_09770</name>
</gene>
<dbReference type="Proteomes" id="UP000001396">
    <property type="component" value="Unassembled WGS sequence"/>
</dbReference>
<evidence type="ECO:0000313" key="2">
    <source>
        <dbReference type="EMBL" id="EFA77018.1"/>
    </source>
</evidence>
<reference evidence="2 3" key="1">
    <citation type="journal article" date="2011" name="Genome Res.">
        <title>Phylogeny-wide analysis of social amoeba genomes highlights ancient origins for complex intercellular communication.</title>
        <authorList>
            <person name="Heidel A.J."/>
            <person name="Lawal H.M."/>
            <person name="Felder M."/>
            <person name="Schilde C."/>
            <person name="Helps N.R."/>
            <person name="Tunggal B."/>
            <person name="Rivero F."/>
            <person name="John U."/>
            <person name="Schleicher M."/>
            <person name="Eichinger L."/>
            <person name="Platzer M."/>
            <person name="Noegel A.A."/>
            <person name="Schaap P."/>
            <person name="Gloeckner G."/>
        </authorList>
    </citation>
    <scope>NUCLEOTIDE SEQUENCE [LARGE SCALE GENOMIC DNA]</scope>
    <source>
        <strain evidence="3">ATCC 26659 / Pp 5 / PN500</strain>
    </source>
</reference>
<evidence type="ECO:0000313" key="3">
    <source>
        <dbReference type="Proteomes" id="UP000001396"/>
    </source>
</evidence>
<dbReference type="RefSeq" id="XP_020429148.1">
    <property type="nucleotide sequence ID" value="XM_020580561.1"/>
</dbReference>
<comment type="caution">
    <text evidence="2">The sequence shown here is derived from an EMBL/GenBank/DDBJ whole genome shotgun (WGS) entry which is preliminary data.</text>
</comment>
<protein>
    <recommendedName>
        <fullName evidence="1">DUF3638 domain-containing protein</fullName>
    </recommendedName>
</protein>
<dbReference type="EMBL" id="ADBJ01000044">
    <property type="protein sequence ID" value="EFA77018.1"/>
    <property type="molecule type" value="Genomic_DNA"/>
</dbReference>
<dbReference type="InParanoid" id="D3BP08"/>
<dbReference type="AlphaFoldDB" id="D3BP08"/>